<comment type="subcellular location">
    <subcellularLocation>
        <location evidence="1">Membrane</location>
        <topology evidence="1">Multi-pass membrane protein</topology>
    </subcellularLocation>
</comment>
<dbReference type="VEuPathDB" id="AmoebaDB:DICPUDRAFT_153506"/>
<evidence type="ECO:0000256" key="7">
    <source>
        <dbReference type="PIRSR" id="PIRSR608901-1"/>
    </source>
</evidence>
<keyword evidence="7" id="KW-0479">Metal-binding</keyword>
<gene>
    <name evidence="10" type="ORF">DICPUDRAFT_153506</name>
</gene>
<feature type="transmembrane region" description="Helical" evidence="9">
    <location>
        <begin position="78"/>
        <end position="98"/>
    </location>
</feature>
<feature type="binding site" evidence="8">
    <location>
        <position position="242"/>
    </location>
    <ligand>
        <name>Zn(2+)</name>
        <dbReference type="ChEBI" id="CHEBI:29105"/>
        <note>catalytic</note>
    </ligand>
</feature>
<feature type="transmembrane region" description="Helical" evidence="9">
    <location>
        <begin position="36"/>
        <end position="57"/>
    </location>
</feature>
<feature type="binding site" evidence="7">
    <location>
        <position position="26"/>
    </location>
    <ligand>
        <name>Ca(2+)</name>
        <dbReference type="ChEBI" id="CHEBI:29108"/>
    </ligand>
</feature>
<feature type="binding site" evidence="7">
    <location>
        <position position="22"/>
    </location>
    <ligand>
        <name>Ca(2+)</name>
        <dbReference type="ChEBI" id="CHEBI:29108"/>
    </ligand>
</feature>
<dbReference type="STRING" id="5786.F0ZP32"/>
<dbReference type="PANTHER" id="PTHR46187">
    <property type="entry name" value="ALKALINE CERAMIDASE 3"/>
    <property type="match status" value="1"/>
</dbReference>
<evidence type="ECO:0008006" key="12">
    <source>
        <dbReference type="Google" id="ProtNLM"/>
    </source>
</evidence>
<evidence type="ECO:0000256" key="4">
    <source>
        <dbReference type="ARBA" id="ARBA00022801"/>
    </source>
</evidence>
<keyword evidence="11" id="KW-1185">Reference proteome</keyword>
<dbReference type="GeneID" id="10500090"/>
<evidence type="ECO:0000256" key="6">
    <source>
        <dbReference type="ARBA" id="ARBA00023136"/>
    </source>
</evidence>
<feature type="transmembrane region" description="Helical" evidence="9">
    <location>
        <begin position="247"/>
        <end position="265"/>
    </location>
</feature>
<dbReference type="Proteomes" id="UP000001064">
    <property type="component" value="Unassembled WGS sequence"/>
</dbReference>
<dbReference type="KEGG" id="dpp:DICPUDRAFT_153506"/>
<dbReference type="OMA" id="SIDWCEL"/>
<accession>F0ZP32</accession>
<dbReference type="eggNOG" id="KOG2329">
    <property type="taxonomic scope" value="Eukaryota"/>
</dbReference>
<evidence type="ECO:0000313" key="10">
    <source>
        <dbReference type="EMBL" id="EGC34298.1"/>
    </source>
</evidence>
<feature type="transmembrane region" description="Helical" evidence="9">
    <location>
        <begin position="173"/>
        <end position="193"/>
    </location>
</feature>
<reference evidence="11" key="1">
    <citation type="journal article" date="2011" name="Genome Biol.">
        <title>Comparative genomics of the social amoebae Dictyostelium discoideum and Dictyostelium purpureum.</title>
        <authorList>
            <consortium name="US DOE Joint Genome Institute (JGI-PGF)"/>
            <person name="Sucgang R."/>
            <person name="Kuo A."/>
            <person name="Tian X."/>
            <person name="Salerno W."/>
            <person name="Parikh A."/>
            <person name="Feasley C.L."/>
            <person name="Dalin E."/>
            <person name="Tu H."/>
            <person name="Huang E."/>
            <person name="Barry K."/>
            <person name="Lindquist E."/>
            <person name="Shapiro H."/>
            <person name="Bruce D."/>
            <person name="Schmutz J."/>
            <person name="Salamov A."/>
            <person name="Fey P."/>
            <person name="Gaudet P."/>
            <person name="Anjard C."/>
            <person name="Babu M.M."/>
            <person name="Basu S."/>
            <person name="Bushmanova Y."/>
            <person name="van der Wel H."/>
            <person name="Katoh-Kurasawa M."/>
            <person name="Dinh C."/>
            <person name="Coutinho P.M."/>
            <person name="Saito T."/>
            <person name="Elias M."/>
            <person name="Schaap P."/>
            <person name="Kay R.R."/>
            <person name="Henrissat B."/>
            <person name="Eichinger L."/>
            <person name="Rivero F."/>
            <person name="Putnam N.H."/>
            <person name="West C.M."/>
            <person name="Loomis W.F."/>
            <person name="Chisholm R.L."/>
            <person name="Shaulsky G."/>
            <person name="Strassmann J.E."/>
            <person name="Queller D.C."/>
            <person name="Kuspa A."/>
            <person name="Grigoriev I.V."/>
        </authorList>
    </citation>
    <scope>NUCLEOTIDE SEQUENCE [LARGE SCALE GENOMIC DNA]</scope>
    <source>
        <strain evidence="11">QSDP1</strain>
    </source>
</reference>
<feature type="binding site" evidence="7">
    <location>
        <position position="21"/>
    </location>
    <ligand>
        <name>Ca(2+)</name>
        <dbReference type="ChEBI" id="CHEBI:29108"/>
    </ligand>
</feature>
<evidence type="ECO:0000256" key="9">
    <source>
        <dbReference type="SAM" id="Phobius"/>
    </source>
</evidence>
<name>F0ZP32_DICPU</name>
<evidence type="ECO:0000313" key="11">
    <source>
        <dbReference type="Proteomes" id="UP000001064"/>
    </source>
</evidence>
<feature type="transmembrane region" description="Helical" evidence="9">
    <location>
        <begin position="110"/>
        <end position="127"/>
    </location>
</feature>
<dbReference type="GO" id="GO:0046872">
    <property type="term" value="F:metal ion binding"/>
    <property type="evidence" value="ECO:0007669"/>
    <property type="project" value="UniProtKB-KW"/>
</dbReference>
<feature type="binding site" evidence="8">
    <location>
        <position position="97"/>
    </location>
    <ligand>
        <name>Zn(2+)</name>
        <dbReference type="ChEBI" id="CHEBI:29105"/>
        <note>catalytic</note>
    </ligand>
</feature>
<keyword evidence="6 9" id="KW-0472">Membrane</keyword>
<dbReference type="PANTHER" id="PTHR46187:SF3">
    <property type="entry name" value="ALKALINE CERAMIDASE 3"/>
    <property type="match status" value="1"/>
</dbReference>
<dbReference type="GO" id="GO:0006672">
    <property type="term" value="P:ceramide metabolic process"/>
    <property type="evidence" value="ECO:0007669"/>
    <property type="project" value="InterPro"/>
</dbReference>
<evidence type="ECO:0000256" key="1">
    <source>
        <dbReference type="ARBA" id="ARBA00004141"/>
    </source>
</evidence>
<protein>
    <recommendedName>
        <fullName evidence="12">Alkaline dihydroceramidase</fullName>
    </recommendedName>
</protein>
<dbReference type="AlphaFoldDB" id="F0ZP32"/>
<dbReference type="Pfam" id="PF05875">
    <property type="entry name" value="Ceramidase"/>
    <property type="match status" value="1"/>
</dbReference>
<evidence type="ECO:0000256" key="2">
    <source>
        <dbReference type="ARBA" id="ARBA00009780"/>
    </source>
</evidence>
<feature type="binding site" evidence="7">
    <location>
        <position position="35"/>
    </location>
    <ligand>
        <name>Ca(2+)</name>
        <dbReference type="ChEBI" id="CHEBI:29108"/>
    </ligand>
</feature>
<evidence type="ECO:0000256" key="5">
    <source>
        <dbReference type="ARBA" id="ARBA00022989"/>
    </source>
</evidence>
<keyword evidence="4" id="KW-0378">Hydrolase</keyword>
<dbReference type="GO" id="GO:0017040">
    <property type="term" value="F:N-acylsphingosine amidohydrolase activity"/>
    <property type="evidence" value="ECO:0000318"/>
    <property type="project" value="GO_Central"/>
</dbReference>
<dbReference type="FunCoup" id="F0ZP32">
    <property type="interactions" value="223"/>
</dbReference>
<dbReference type="EMBL" id="GL871103">
    <property type="protein sequence ID" value="EGC34298.1"/>
    <property type="molecule type" value="Genomic_DNA"/>
</dbReference>
<evidence type="ECO:0000256" key="3">
    <source>
        <dbReference type="ARBA" id="ARBA00022692"/>
    </source>
</evidence>
<evidence type="ECO:0000256" key="8">
    <source>
        <dbReference type="PIRSR" id="PIRSR608901-2"/>
    </source>
</evidence>
<sequence length="289" mass="33375">MDSNAAYQADYYWGKVTSNIDWCELNYIKSRYIAEFWNSISSFVISLYAIYGIYLNYSKRSTSPYHIQVINQLGFVKRLNIAFFFLFLVGIGSVAFHATLLYENQLFDELPMIYTALIMLYIMVTVGEEKTKNGYKGGCLGNSIVRHVLPYFLVAYGTLVTVCLFVITTQPKILQISYGILVFYVVFHSIYLLNKKKPEGLPKSHDGYLYKYSFVSMLTAYVCWLVERFFCNNGTTFGLELHSCWHILSGLGVFVWTQFLICKLLEAKHYSVGIKHFIGIPHVYAIKRF</sequence>
<organism evidence="10 11">
    <name type="scientific">Dictyostelium purpureum</name>
    <name type="common">Slime mold</name>
    <dbReference type="NCBI Taxonomy" id="5786"/>
    <lineage>
        <taxon>Eukaryota</taxon>
        <taxon>Amoebozoa</taxon>
        <taxon>Evosea</taxon>
        <taxon>Eumycetozoa</taxon>
        <taxon>Dictyostelia</taxon>
        <taxon>Dictyosteliales</taxon>
        <taxon>Dictyosteliaceae</taxon>
        <taxon>Dictyostelium</taxon>
    </lineage>
</organism>
<dbReference type="GO" id="GO:0005789">
    <property type="term" value="C:endoplasmic reticulum membrane"/>
    <property type="evidence" value="ECO:0000318"/>
    <property type="project" value="GO_Central"/>
</dbReference>
<keyword evidence="8" id="KW-0862">Zinc</keyword>
<keyword evidence="3 9" id="KW-0812">Transmembrane</keyword>
<feature type="transmembrane region" description="Helical" evidence="9">
    <location>
        <begin position="148"/>
        <end position="167"/>
    </location>
</feature>
<comment type="similarity">
    <text evidence="2">Belongs to the alkaline ceramidase family.</text>
</comment>
<keyword evidence="7" id="KW-0106">Calcium</keyword>
<feature type="binding site" evidence="8">
    <location>
        <position position="246"/>
    </location>
    <ligand>
        <name>Zn(2+)</name>
        <dbReference type="ChEBI" id="CHEBI:29105"/>
        <note>catalytic</note>
    </ligand>
</feature>
<comment type="cofactor">
    <cofactor evidence="8">
        <name>Zn(2+)</name>
        <dbReference type="ChEBI" id="CHEBI:29105"/>
    </cofactor>
</comment>
<dbReference type="InParanoid" id="F0ZP32"/>
<feature type="binding site" evidence="7">
    <location>
        <position position="24"/>
    </location>
    <ligand>
        <name>Ca(2+)</name>
        <dbReference type="ChEBI" id="CHEBI:29108"/>
    </ligand>
</feature>
<dbReference type="RefSeq" id="XP_003289180.1">
    <property type="nucleotide sequence ID" value="XM_003289132.1"/>
</dbReference>
<dbReference type="OrthoDB" id="15687at2759"/>
<feature type="transmembrane region" description="Helical" evidence="9">
    <location>
        <begin position="209"/>
        <end position="227"/>
    </location>
</feature>
<keyword evidence="5 9" id="KW-1133">Transmembrane helix</keyword>
<proteinExistence type="inferred from homology"/>
<dbReference type="InterPro" id="IPR008901">
    <property type="entry name" value="ACER"/>
</dbReference>